<gene>
    <name evidence="1" type="ORF">NECHADRAFT_88484</name>
</gene>
<dbReference type="AlphaFoldDB" id="C7ZBP6"/>
<dbReference type="VEuPathDB" id="FungiDB:NECHADRAFT_88484"/>
<evidence type="ECO:0000313" key="2">
    <source>
        <dbReference type="Proteomes" id="UP000005206"/>
    </source>
</evidence>
<protein>
    <submittedName>
        <fullName evidence="1">Uncharacterized protein</fullName>
    </submittedName>
</protein>
<dbReference type="KEGG" id="nhe:NECHADRAFT_88484"/>
<evidence type="ECO:0000313" key="1">
    <source>
        <dbReference type="EMBL" id="EEU38552.1"/>
    </source>
</evidence>
<proteinExistence type="predicted"/>
<reference evidence="1 2" key="1">
    <citation type="journal article" date="2009" name="PLoS Genet.">
        <title>The genome of Nectria haematococca: contribution of supernumerary chromosomes to gene expansion.</title>
        <authorList>
            <person name="Coleman J.J."/>
            <person name="Rounsley S.D."/>
            <person name="Rodriguez-Carres M."/>
            <person name="Kuo A."/>
            <person name="Wasmann C.C."/>
            <person name="Grimwood J."/>
            <person name="Schmutz J."/>
            <person name="Taga M."/>
            <person name="White G.J."/>
            <person name="Zhou S."/>
            <person name="Schwartz D.C."/>
            <person name="Freitag M."/>
            <person name="Ma L.J."/>
            <person name="Danchin E.G."/>
            <person name="Henrissat B."/>
            <person name="Coutinho P.M."/>
            <person name="Nelson D.R."/>
            <person name="Straney D."/>
            <person name="Napoli C.A."/>
            <person name="Barker B.M."/>
            <person name="Gribskov M."/>
            <person name="Rep M."/>
            <person name="Kroken S."/>
            <person name="Molnar I."/>
            <person name="Rensing C."/>
            <person name="Kennell J.C."/>
            <person name="Zamora J."/>
            <person name="Farman M.L."/>
            <person name="Selker E.U."/>
            <person name="Salamov A."/>
            <person name="Shapiro H."/>
            <person name="Pangilinan J."/>
            <person name="Lindquist E."/>
            <person name="Lamers C."/>
            <person name="Grigoriev I.V."/>
            <person name="Geiser D.M."/>
            <person name="Covert S.F."/>
            <person name="Temporini E."/>
            <person name="Vanetten H.D."/>
        </authorList>
    </citation>
    <scope>NUCLEOTIDE SEQUENCE [LARGE SCALE GENOMIC DNA]</scope>
    <source>
        <strain evidence="2">ATCC MYA-4622 / CBS 123669 / FGSC 9596 / NRRL 45880 / 77-13-4</strain>
    </source>
</reference>
<name>C7ZBP6_FUSV7</name>
<dbReference type="OrthoDB" id="10364701at2759"/>
<dbReference type="InParanoid" id="C7ZBP6"/>
<dbReference type="GeneID" id="9670681"/>
<keyword evidence="2" id="KW-1185">Reference proteome</keyword>
<sequence>MTAFLETITPYYPIIPLELTRRLQRYHMASMGFATKGCDAVSASERCLIPFILFLGLRAANPPEARNTPLMDEDLNLSMRYAFIELAKLNDALSSLRAGLLAVVVNIYSMDVNEAMRSFDATSRLRSRYGQSQDMACSQAHRLIDWSFSQVEWGLSAFLDTPHWPTNTMLPDEGAFKAAVFTLVI</sequence>
<dbReference type="RefSeq" id="XP_003044265.1">
    <property type="nucleotide sequence ID" value="XM_003044219.1"/>
</dbReference>
<dbReference type="HOGENOM" id="CLU_1461699_0_0_1"/>
<accession>C7ZBP6</accession>
<dbReference type="Proteomes" id="UP000005206">
    <property type="component" value="Chromosome 14"/>
</dbReference>
<dbReference type="EMBL" id="GG698915">
    <property type="protein sequence ID" value="EEU38552.1"/>
    <property type="molecule type" value="Genomic_DNA"/>
</dbReference>
<organism evidence="1 2">
    <name type="scientific">Fusarium vanettenii (strain ATCC MYA-4622 / CBS 123669 / FGSC 9596 / NRRL 45880 / 77-13-4)</name>
    <name type="common">Fusarium solani subsp. pisi</name>
    <dbReference type="NCBI Taxonomy" id="660122"/>
    <lineage>
        <taxon>Eukaryota</taxon>
        <taxon>Fungi</taxon>
        <taxon>Dikarya</taxon>
        <taxon>Ascomycota</taxon>
        <taxon>Pezizomycotina</taxon>
        <taxon>Sordariomycetes</taxon>
        <taxon>Hypocreomycetidae</taxon>
        <taxon>Hypocreales</taxon>
        <taxon>Nectriaceae</taxon>
        <taxon>Fusarium</taxon>
        <taxon>Fusarium solani species complex</taxon>
        <taxon>Fusarium vanettenii</taxon>
    </lineage>
</organism>